<dbReference type="EMBL" id="JBHSOW010000037">
    <property type="protein sequence ID" value="MFC5649471.1"/>
    <property type="molecule type" value="Genomic_DNA"/>
</dbReference>
<protein>
    <recommendedName>
        <fullName evidence="4">Ferric oxidoreductase domain-containing protein</fullName>
    </recommendedName>
</protein>
<keyword evidence="1" id="KW-0812">Transmembrane</keyword>
<feature type="transmembrane region" description="Helical" evidence="1">
    <location>
        <begin position="177"/>
        <end position="205"/>
    </location>
</feature>
<name>A0ABW0VZB6_9BACL</name>
<organism evidence="2 3">
    <name type="scientific">Paenibacillus solisilvae</name>
    <dbReference type="NCBI Taxonomy" id="2486751"/>
    <lineage>
        <taxon>Bacteria</taxon>
        <taxon>Bacillati</taxon>
        <taxon>Bacillota</taxon>
        <taxon>Bacilli</taxon>
        <taxon>Bacillales</taxon>
        <taxon>Paenibacillaceae</taxon>
        <taxon>Paenibacillus</taxon>
    </lineage>
</organism>
<feature type="transmembrane region" description="Helical" evidence="1">
    <location>
        <begin position="136"/>
        <end position="156"/>
    </location>
</feature>
<evidence type="ECO:0000313" key="3">
    <source>
        <dbReference type="Proteomes" id="UP001596047"/>
    </source>
</evidence>
<evidence type="ECO:0000313" key="2">
    <source>
        <dbReference type="EMBL" id="MFC5649471.1"/>
    </source>
</evidence>
<feature type="transmembrane region" description="Helical" evidence="1">
    <location>
        <begin position="63"/>
        <end position="87"/>
    </location>
</feature>
<feature type="transmembrane region" description="Helical" evidence="1">
    <location>
        <begin position="7"/>
        <end position="27"/>
    </location>
</feature>
<feature type="transmembrane region" description="Helical" evidence="1">
    <location>
        <begin position="108"/>
        <end position="130"/>
    </location>
</feature>
<sequence>MNKNKKVWIPALIAVASALILLAYYYYTKFAHGGQLLPGLQGVEQGRLQEDMRHSSEGDNNGYGGYFSTLGTIALYSAAAAFSWFWFKKKLKSPSTIVRKAGKLLYSIHKLLGWVTLLLIGVHGTFYLITKLHDDNIYTGLASFAIILTLVGYGYFINKVRNKWMRTVHRSLGILWVPVLLLHAGGSTIIAVIASLAVGGLVWVFERSARQANQPIP</sequence>
<dbReference type="Proteomes" id="UP001596047">
    <property type="component" value="Unassembled WGS sequence"/>
</dbReference>
<keyword evidence="1" id="KW-0472">Membrane</keyword>
<dbReference type="RefSeq" id="WP_379187996.1">
    <property type="nucleotide sequence ID" value="NZ_JBHSOW010000037.1"/>
</dbReference>
<keyword evidence="3" id="KW-1185">Reference proteome</keyword>
<proteinExistence type="predicted"/>
<gene>
    <name evidence="2" type="ORF">ACFPYJ_10065</name>
</gene>
<accession>A0ABW0VZB6</accession>
<evidence type="ECO:0008006" key="4">
    <source>
        <dbReference type="Google" id="ProtNLM"/>
    </source>
</evidence>
<evidence type="ECO:0000256" key="1">
    <source>
        <dbReference type="SAM" id="Phobius"/>
    </source>
</evidence>
<reference evidence="3" key="1">
    <citation type="journal article" date="2019" name="Int. J. Syst. Evol. Microbiol.">
        <title>The Global Catalogue of Microorganisms (GCM) 10K type strain sequencing project: providing services to taxonomists for standard genome sequencing and annotation.</title>
        <authorList>
            <consortium name="The Broad Institute Genomics Platform"/>
            <consortium name="The Broad Institute Genome Sequencing Center for Infectious Disease"/>
            <person name="Wu L."/>
            <person name="Ma J."/>
        </authorList>
    </citation>
    <scope>NUCLEOTIDE SEQUENCE [LARGE SCALE GENOMIC DNA]</scope>
    <source>
        <strain evidence="3">CGMCC 1.3240</strain>
    </source>
</reference>
<keyword evidence="1" id="KW-1133">Transmembrane helix</keyword>
<comment type="caution">
    <text evidence="2">The sequence shown here is derived from an EMBL/GenBank/DDBJ whole genome shotgun (WGS) entry which is preliminary data.</text>
</comment>